<proteinExistence type="predicted"/>
<name>A0A1Y0IRU5_9BACL</name>
<keyword evidence="3 5" id="KW-0067">ATP-binding</keyword>
<evidence type="ECO:0000259" key="4">
    <source>
        <dbReference type="PROSITE" id="PS50893"/>
    </source>
</evidence>
<dbReference type="RefSeq" id="WP_087458672.1">
    <property type="nucleotide sequence ID" value="NZ_CP021434.1"/>
</dbReference>
<dbReference type="PANTHER" id="PTHR42788:SF21">
    <property type="entry name" value="ABC TRANSPORTER ATP-BINDING PROTEIN"/>
    <property type="match status" value="1"/>
</dbReference>
<evidence type="ECO:0000256" key="1">
    <source>
        <dbReference type="ARBA" id="ARBA00022448"/>
    </source>
</evidence>
<dbReference type="AlphaFoldDB" id="A0A1Y0IRU5"/>
<dbReference type="Gene3D" id="3.40.50.300">
    <property type="entry name" value="P-loop containing nucleotide triphosphate hydrolases"/>
    <property type="match status" value="1"/>
</dbReference>
<dbReference type="SUPFAM" id="SSF52540">
    <property type="entry name" value="P-loop containing nucleoside triphosphate hydrolases"/>
    <property type="match status" value="1"/>
</dbReference>
<dbReference type="OrthoDB" id="18967at2"/>
<feature type="domain" description="ABC transporter" evidence="4">
    <location>
        <begin position="4"/>
        <end position="235"/>
    </location>
</feature>
<dbReference type="EMBL" id="CP021434">
    <property type="protein sequence ID" value="ARU63328.1"/>
    <property type="molecule type" value="Genomic_DNA"/>
</dbReference>
<dbReference type="KEGG" id="tum:CBW65_21815"/>
<keyword evidence="6" id="KW-1185">Reference proteome</keyword>
<dbReference type="PROSITE" id="PS00211">
    <property type="entry name" value="ABC_TRANSPORTER_1"/>
    <property type="match status" value="1"/>
</dbReference>
<dbReference type="SMART" id="SM00382">
    <property type="entry name" value="AAA"/>
    <property type="match status" value="1"/>
</dbReference>
<dbReference type="InterPro" id="IPR050166">
    <property type="entry name" value="ABC_transporter_ATP-bind"/>
</dbReference>
<protein>
    <submittedName>
        <fullName evidence="5">Spermidine/putrescine ABC transporter ATP-binding protein</fullName>
    </submittedName>
</protein>
<keyword evidence="2" id="KW-0547">Nucleotide-binding</keyword>
<dbReference type="CDD" id="cd03293">
    <property type="entry name" value="ABC_NrtD_SsuB_transporters"/>
    <property type="match status" value="1"/>
</dbReference>
<dbReference type="PROSITE" id="PS50893">
    <property type="entry name" value="ABC_TRANSPORTER_2"/>
    <property type="match status" value="1"/>
</dbReference>
<sequence>MAAISFAGVDQKYITVSGETTALQGIEFAVQQGELIGLVGPSGCGKSTILSLIAGLLFPTQGEVRVNAEPVRGPSPEVGYMLQQDYLLPWRTIRDNILLGLEIQGKKTKDNTEQALRLLSEMGLKDTADKYPHQLSGGMRQRVALVRTLAANPKVILLDEPFSALDYQIKLQLEDLIQNTLKAKGLTGVLVTHDLGEAIAMCDRVIVMGKNPGTLKSTYIIPEEIRELSPFEAREHVEFHALFRDVWGDLQDED</sequence>
<gene>
    <name evidence="5" type="ORF">CBW65_21815</name>
</gene>
<evidence type="ECO:0000256" key="2">
    <source>
        <dbReference type="ARBA" id="ARBA00022741"/>
    </source>
</evidence>
<dbReference type="Pfam" id="PF00005">
    <property type="entry name" value="ABC_tran"/>
    <property type="match status" value="1"/>
</dbReference>
<evidence type="ECO:0000313" key="6">
    <source>
        <dbReference type="Proteomes" id="UP000195437"/>
    </source>
</evidence>
<dbReference type="GO" id="GO:0005524">
    <property type="term" value="F:ATP binding"/>
    <property type="evidence" value="ECO:0007669"/>
    <property type="project" value="UniProtKB-KW"/>
</dbReference>
<dbReference type="InterPro" id="IPR017871">
    <property type="entry name" value="ABC_transporter-like_CS"/>
</dbReference>
<reference evidence="6" key="1">
    <citation type="submission" date="2017-05" db="EMBL/GenBank/DDBJ databases">
        <authorList>
            <person name="Sung H."/>
        </authorList>
    </citation>
    <scope>NUCLEOTIDE SEQUENCE [LARGE SCALE GENOMIC DNA]</scope>
    <source>
        <strain evidence="6">AR23208</strain>
    </source>
</reference>
<dbReference type="InterPro" id="IPR003593">
    <property type="entry name" value="AAA+_ATPase"/>
</dbReference>
<dbReference type="GO" id="GO:0016887">
    <property type="term" value="F:ATP hydrolysis activity"/>
    <property type="evidence" value="ECO:0007669"/>
    <property type="project" value="InterPro"/>
</dbReference>
<dbReference type="InterPro" id="IPR027417">
    <property type="entry name" value="P-loop_NTPase"/>
</dbReference>
<accession>A0A1Y0IRU5</accession>
<dbReference type="Proteomes" id="UP000195437">
    <property type="component" value="Chromosome"/>
</dbReference>
<organism evidence="5 6">
    <name type="scientific">Tumebacillus avium</name>
    <dbReference type="NCBI Taxonomy" id="1903704"/>
    <lineage>
        <taxon>Bacteria</taxon>
        <taxon>Bacillati</taxon>
        <taxon>Bacillota</taxon>
        <taxon>Bacilli</taxon>
        <taxon>Bacillales</taxon>
        <taxon>Alicyclobacillaceae</taxon>
        <taxon>Tumebacillus</taxon>
    </lineage>
</organism>
<keyword evidence="1" id="KW-0813">Transport</keyword>
<evidence type="ECO:0000256" key="3">
    <source>
        <dbReference type="ARBA" id="ARBA00022840"/>
    </source>
</evidence>
<dbReference type="PANTHER" id="PTHR42788">
    <property type="entry name" value="TAURINE IMPORT ATP-BINDING PROTEIN-RELATED"/>
    <property type="match status" value="1"/>
</dbReference>
<evidence type="ECO:0000313" key="5">
    <source>
        <dbReference type="EMBL" id="ARU63328.1"/>
    </source>
</evidence>
<dbReference type="InterPro" id="IPR003439">
    <property type="entry name" value="ABC_transporter-like_ATP-bd"/>
</dbReference>